<gene>
    <name evidence="1" type="ORF">CEXT_472631</name>
</gene>
<keyword evidence="2" id="KW-1185">Reference proteome</keyword>
<proteinExistence type="predicted"/>
<organism evidence="1 2">
    <name type="scientific">Caerostris extrusa</name>
    <name type="common">Bark spider</name>
    <name type="synonym">Caerostris bankana</name>
    <dbReference type="NCBI Taxonomy" id="172846"/>
    <lineage>
        <taxon>Eukaryota</taxon>
        <taxon>Metazoa</taxon>
        <taxon>Ecdysozoa</taxon>
        <taxon>Arthropoda</taxon>
        <taxon>Chelicerata</taxon>
        <taxon>Arachnida</taxon>
        <taxon>Araneae</taxon>
        <taxon>Araneomorphae</taxon>
        <taxon>Entelegynae</taxon>
        <taxon>Araneoidea</taxon>
        <taxon>Araneidae</taxon>
        <taxon>Caerostris</taxon>
    </lineage>
</organism>
<evidence type="ECO:0000313" key="1">
    <source>
        <dbReference type="EMBL" id="GIY39456.1"/>
    </source>
</evidence>
<reference evidence="1 2" key="1">
    <citation type="submission" date="2021-06" db="EMBL/GenBank/DDBJ databases">
        <title>Caerostris extrusa draft genome.</title>
        <authorList>
            <person name="Kono N."/>
            <person name="Arakawa K."/>
        </authorList>
    </citation>
    <scope>NUCLEOTIDE SEQUENCE [LARGE SCALE GENOMIC DNA]</scope>
</reference>
<dbReference type="EMBL" id="BPLR01010465">
    <property type="protein sequence ID" value="GIY39456.1"/>
    <property type="molecule type" value="Genomic_DNA"/>
</dbReference>
<protein>
    <submittedName>
        <fullName evidence="1">Uncharacterized protein</fullName>
    </submittedName>
</protein>
<dbReference type="AlphaFoldDB" id="A0AAV4T1Y2"/>
<name>A0AAV4T1Y2_CAEEX</name>
<accession>A0AAV4T1Y2</accession>
<dbReference type="Proteomes" id="UP001054945">
    <property type="component" value="Unassembled WGS sequence"/>
</dbReference>
<sequence length="105" mass="12157">MTISCNHVYLDKNALFTTSPPQTNVVQYQLLPFGQKSVEIDESGCLQHHTPFLSRGGYLGEMKYRWDSSRPQQIRQEIPIGHFEGKRKEEGMVPKLDTERTPFIF</sequence>
<comment type="caution">
    <text evidence="1">The sequence shown here is derived from an EMBL/GenBank/DDBJ whole genome shotgun (WGS) entry which is preliminary data.</text>
</comment>
<evidence type="ECO:0000313" key="2">
    <source>
        <dbReference type="Proteomes" id="UP001054945"/>
    </source>
</evidence>